<feature type="compositionally biased region" description="Basic and acidic residues" evidence="1">
    <location>
        <begin position="135"/>
        <end position="152"/>
    </location>
</feature>
<gene>
    <name evidence="2" type="ORF">SODALDRAFT_46806</name>
</gene>
<feature type="region of interest" description="Disordered" evidence="1">
    <location>
        <begin position="131"/>
        <end position="184"/>
    </location>
</feature>
<dbReference type="OrthoDB" id="5422613at2759"/>
<protein>
    <recommendedName>
        <fullName evidence="4">C2H2-type domain-containing protein</fullName>
    </recommendedName>
</protein>
<dbReference type="STRING" id="1314773.A0A3N2QAG9"/>
<dbReference type="PANTHER" id="PTHR38167">
    <property type="entry name" value="C2H2-TYPE DOMAIN-CONTAINING PROTEIN"/>
    <property type="match status" value="1"/>
</dbReference>
<evidence type="ECO:0000256" key="1">
    <source>
        <dbReference type="SAM" id="MobiDB-lite"/>
    </source>
</evidence>
<reference evidence="2 3" key="1">
    <citation type="journal article" date="2018" name="Mol. Ecol.">
        <title>The obligate alkalophilic soda-lake fungus Sodiomyces alkalinus has shifted to a protein diet.</title>
        <authorList>
            <person name="Grum-Grzhimaylo A.A."/>
            <person name="Falkoski D.L."/>
            <person name="van den Heuvel J."/>
            <person name="Valero-Jimenez C.A."/>
            <person name="Min B."/>
            <person name="Choi I.G."/>
            <person name="Lipzen A."/>
            <person name="Daum C.G."/>
            <person name="Aanen D.K."/>
            <person name="Tsang A."/>
            <person name="Henrissat B."/>
            <person name="Bilanenko E.N."/>
            <person name="de Vries R.P."/>
            <person name="van Kan J.A.L."/>
            <person name="Grigoriev I.V."/>
            <person name="Debets A.J.M."/>
        </authorList>
    </citation>
    <scope>NUCLEOTIDE SEQUENCE [LARGE SCALE GENOMIC DNA]</scope>
    <source>
        <strain evidence="2 3">F11</strain>
    </source>
</reference>
<dbReference type="Proteomes" id="UP000272025">
    <property type="component" value="Unassembled WGS sequence"/>
</dbReference>
<name>A0A3N2QAG9_SODAK</name>
<dbReference type="AlphaFoldDB" id="A0A3N2QAG9"/>
<dbReference type="EMBL" id="ML119051">
    <property type="protein sequence ID" value="ROT43749.1"/>
    <property type="molecule type" value="Genomic_DNA"/>
</dbReference>
<dbReference type="PANTHER" id="PTHR38167:SF1">
    <property type="entry name" value="C2H2-TYPE DOMAIN-CONTAINING PROTEIN"/>
    <property type="match status" value="1"/>
</dbReference>
<dbReference type="RefSeq" id="XP_028471555.1">
    <property type="nucleotide sequence ID" value="XM_028615395.1"/>
</dbReference>
<proteinExistence type="predicted"/>
<evidence type="ECO:0000313" key="3">
    <source>
        <dbReference type="Proteomes" id="UP000272025"/>
    </source>
</evidence>
<dbReference type="GeneID" id="39583872"/>
<accession>A0A3N2QAG9</accession>
<evidence type="ECO:0000313" key="2">
    <source>
        <dbReference type="EMBL" id="ROT43749.1"/>
    </source>
</evidence>
<organism evidence="2 3">
    <name type="scientific">Sodiomyces alkalinus (strain CBS 110278 / VKM F-3762 / F11)</name>
    <name type="common">Alkaliphilic filamentous fungus</name>
    <dbReference type="NCBI Taxonomy" id="1314773"/>
    <lineage>
        <taxon>Eukaryota</taxon>
        <taxon>Fungi</taxon>
        <taxon>Dikarya</taxon>
        <taxon>Ascomycota</taxon>
        <taxon>Pezizomycotina</taxon>
        <taxon>Sordariomycetes</taxon>
        <taxon>Hypocreomycetidae</taxon>
        <taxon>Glomerellales</taxon>
        <taxon>Plectosphaerellaceae</taxon>
        <taxon>Sodiomyces</taxon>
    </lineage>
</organism>
<sequence length="184" mass="20477">MVPSHQAQLASVAAVKEELARTILLDICTQDTISLTRAYEALILRESQGIKPETPMEWKVCTNCSKIFHDDYNTDTACHYHMGEMEPDDDFDVWADTDERIHGPIASEENKEEFPEGFIWDCCDKLGTDPGCQTSRHESPEETLAKEAEESRPTSASRTGTGAAEVASLEVGSDAQPVKRQRTE</sequence>
<keyword evidence="3" id="KW-1185">Reference proteome</keyword>
<evidence type="ECO:0008006" key="4">
    <source>
        <dbReference type="Google" id="ProtNLM"/>
    </source>
</evidence>